<keyword evidence="2 4" id="KW-0819">tRNA processing</keyword>
<dbReference type="PANTHER" id="PTHR11142:SF0">
    <property type="entry name" value="TRNA PSEUDOURIDINE SYNTHASE-LIKE 1"/>
    <property type="match status" value="1"/>
</dbReference>
<reference evidence="9" key="1">
    <citation type="journal article" date="2020" name="mSystems">
        <title>Genome- and Community-Level Interaction Insights into Carbon Utilization and Element Cycling Functions of Hydrothermarchaeota in Hydrothermal Sediment.</title>
        <authorList>
            <person name="Zhou Z."/>
            <person name="Liu Y."/>
            <person name="Xu W."/>
            <person name="Pan J."/>
            <person name="Luo Z.H."/>
            <person name="Li M."/>
        </authorList>
    </citation>
    <scope>NUCLEOTIDE SEQUENCE [LARGE SCALE GENOMIC DNA]</scope>
    <source>
        <strain evidence="9">SpSt-1182</strain>
    </source>
</reference>
<organism evidence="9">
    <name type="scientific">candidate division WOR-3 bacterium</name>
    <dbReference type="NCBI Taxonomy" id="2052148"/>
    <lineage>
        <taxon>Bacteria</taxon>
        <taxon>Bacteria division WOR-3</taxon>
    </lineage>
</organism>
<comment type="caution">
    <text evidence="9">The sequence shown here is derived from an EMBL/GenBank/DDBJ whole genome shotgun (WGS) entry which is preliminary data.</text>
</comment>
<keyword evidence="3 4" id="KW-0413">Isomerase</keyword>
<proteinExistence type="inferred from homology"/>
<dbReference type="InterPro" id="IPR020094">
    <property type="entry name" value="TruA/RsuA/RluB/E/F_N"/>
</dbReference>
<dbReference type="EC" id="5.4.99.12" evidence="4"/>
<comment type="caution">
    <text evidence="4">Lacks conserved residue(s) required for the propagation of feature annotation.</text>
</comment>
<dbReference type="Gene3D" id="3.30.70.580">
    <property type="entry name" value="Pseudouridine synthase I, catalytic domain, N-terminal subdomain"/>
    <property type="match status" value="1"/>
</dbReference>
<accession>A0A7V0T746</accession>
<comment type="function">
    <text evidence="4">Formation of pseudouridine at positions 38, 39 and 40 in the anticodon stem and loop of transfer RNAs.</text>
</comment>
<evidence type="ECO:0000256" key="6">
    <source>
        <dbReference type="PIRSR" id="PIRSR001430-2"/>
    </source>
</evidence>
<comment type="catalytic activity">
    <reaction evidence="4 7">
        <text>uridine(38/39/40) in tRNA = pseudouridine(38/39/40) in tRNA</text>
        <dbReference type="Rhea" id="RHEA:22376"/>
        <dbReference type="Rhea" id="RHEA-COMP:10085"/>
        <dbReference type="Rhea" id="RHEA-COMP:10087"/>
        <dbReference type="ChEBI" id="CHEBI:65314"/>
        <dbReference type="ChEBI" id="CHEBI:65315"/>
        <dbReference type="EC" id="5.4.99.12"/>
    </reaction>
</comment>
<gene>
    <name evidence="4 9" type="primary">truA</name>
    <name evidence="9" type="ORF">ENN51_08975</name>
</gene>
<dbReference type="InterPro" id="IPR020095">
    <property type="entry name" value="PsdUridine_synth_TruA_C"/>
</dbReference>
<comment type="subunit">
    <text evidence="4">Homodimer.</text>
</comment>
<dbReference type="CDD" id="cd02570">
    <property type="entry name" value="PseudoU_synth_EcTruA"/>
    <property type="match status" value="1"/>
</dbReference>
<dbReference type="PANTHER" id="PTHR11142">
    <property type="entry name" value="PSEUDOURIDYLATE SYNTHASE"/>
    <property type="match status" value="1"/>
</dbReference>
<evidence type="ECO:0000256" key="4">
    <source>
        <dbReference type="HAMAP-Rule" id="MF_00171"/>
    </source>
</evidence>
<evidence type="ECO:0000256" key="7">
    <source>
        <dbReference type="RuleBase" id="RU003792"/>
    </source>
</evidence>
<name>A0A7V0T746_UNCW3</name>
<evidence type="ECO:0000256" key="1">
    <source>
        <dbReference type="ARBA" id="ARBA00009375"/>
    </source>
</evidence>
<sequence length="254" mass="28661">MHEVSQEALAPVLKLTLEFDGAGYRGWQSQPDRCTIQDQLEQAVARVNGAPVTVHGCGRTDAGVSARNYVAGFTPARYLPQERWLRALNYHLPPDICVKAVEPAPAGFHARFSARRKHYHYRITRGRSPLRHRRAWELRGPVDIERVRRAAREFLGTRDYRAFCQVAVQCRQTPGTGVCTIHRITAKETGDEVELRVIGNRFLYKMVRRIVGAAVTYGAGRMTIADIRAALAGRPHRPFRTAPAHGLLLDRVEY</sequence>
<dbReference type="GO" id="GO:0160147">
    <property type="term" value="F:tRNA pseudouridine(38-40) synthase activity"/>
    <property type="evidence" value="ECO:0007669"/>
    <property type="project" value="UniProtKB-EC"/>
</dbReference>
<dbReference type="EMBL" id="DSBX01000345">
    <property type="protein sequence ID" value="HDR00398.1"/>
    <property type="molecule type" value="Genomic_DNA"/>
</dbReference>
<protein>
    <recommendedName>
        <fullName evidence="4">tRNA pseudouridine synthase A</fullName>
        <ecNumber evidence="4">5.4.99.12</ecNumber>
    </recommendedName>
    <alternativeName>
        <fullName evidence="4">tRNA pseudouridine(38-40) synthase</fullName>
    </alternativeName>
    <alternativeName>
        <fullName evidence="4">tRNA pseudouridylate synthase I</fullName>
    </alternativeName>
    <alternativeName>
        <fullName evidence="4">tRNA-uridine isomerase I</fullName>
    </alternativeName>
</protein>
<dbReference type="Pfam" id="PF01416">
    <property type="entry name" value="PseudoU_synth_1"/>
    <property type="match status" value="2"/>
</dbReference>
<feature type="active site" description="Nucleophile" evidence="4 5">
    <location>
        <position position="61"/>
    </location>
</feature>
<feature type="domain" description="Pseudouridine synthase I TruA alpha/beta" evidence="8">
    <location>
        <begin position="18"/>
        <end position="112"/>
    </location>
</feature>
<evidence type="ECO:0000256" key="5">
    <source>
        <dbReference type="PIRSR" id="PIRSR001430-1"/>
    </source>
</evidence>
<dbReference type="Gene3D" id="3.30.70.660">
    <property type="entry name" value="Pseudouridine synthase I, catalytic domain, C-terminal subdomain"/>
    <property type="match status" value="1"/>
</dbReference>
<dbReference type="SUPFAM" id="SSF55120">
    <property type="entry name" value="Pseudouridine synthase"/>
    <property type="match status" value="1"/>
</dbReference>
<dbReference type="PIRSF" id="PIRSF001430">
    <property type="entry name" value="tRNA_psdUrid_synth"/>
    <property type="match status" value="1"/>
</dbReference>
<comment type="similarity">
    <text evidence="1 4 7">Belongs to the tRNA pseudouridine synthase TruA family.</text>
</comment>
<dbReference type="HAMAP" id="MF_00171">
    <property type="entry name" value="TruA"/>
    <property type="match status" value="1"/>
</dbReference>
<dbReference type="InterPro" id="IPR020097">
    <property type="entry name" value="PsdUridine_synth_TruA_a/b_dom"/>
</dbReference>
<feature type="binding site" evidence="4 6">
    <location>
        <position position="119"/>
    </location>
    <ligand>
        <name>substrate</name>
    </ligand>
</feature>
<evidence type="ECO:0000256" key="3">
    <source>
        <dbReference type="ARBA" id="ARBA00023235"/>
    </source>
</evidence>
<evidence type="ECO:0000256" key="2">
    <source>
        <dbReference type="ARBA" id="ARBA00022694"/>
    </source>
</evidence>
<evidence type="ECO:0000313" key="9">
    <source>
        <dbReference type="EMBL" id="HDR00398.1"/>
    </source>
</evidence>
<dbReference type="GO" id="GO:0031119">
    <property type="term" value="P:tRNA pseudouridine synthesis"/>
    <property type="evidence" value="ECO:0007669"/>
    <property type="project" value="UniProtKB-UniRule"/>
</dbReference>
<dbReference type="Proteomes" id="UP000885672">
    <property type="component" value="Unassembled WGS sequence"/>
</dbReference>
<feature type="domain" description="Pseudouridine synthase I TruA alpha/beta" evidence="8">
    <location>
        <begin position="150"/>
        <end position="254"/>
    </location>
</feature>
<dbReference type="InterPro" id="IPR001406">
    <property type="entry name" value="PsdUridine_synth_TruA"/>
</dbReference>
<dbReference type="AlphaFoldDB" id="A0A7V0T746"/>
<dbReference type="GO" id="GO:0003723">
    <property type="term" value="F:RNA binding"/>
    <property type="evidence" value="ECO:0007669"/>
    <property type="project" value="InterPro"/>
</dbReference>
<dbReference type="FunFam" id="3.30.70.580:FF:000001">
    <property type="entry name" value="tRNA pseudouridine synthase A"/>
    <property type="match status" value="1"/>
</dbReference>
<dbReference type="NCBIfam" id="TIGR00071">
    <property type="entry name" value="hisT_truA"/>
    <property type="match status" value="1"/>
</dbReference>
<evidence type="ECO:0000259" key="8">
    <source>
        <dbReference type="Pfam" id="PF01416"/>
    </source>
</evidence>
<dbReference type="InterPro" id="IPR020103">
    <property type="entry name" value="PsdUridine_synth_cat_dom_sf"/>
</dbReference>